<dbReference type="EMBL" id="QTTN01000001">
    <property type="protein sequence ID" value="REE94258.1"/>
    <property type="molecule type" value="Genomic_DNA"/>
</dbReference>
<accession>A0A3D9SEB1</accession>
<keyword evidence="1" id="KW-1133">Transmembrane helix</keyword>
<gene>
    <name evidence="2" type="ORF">A8990_10149</name>
</gene>
<dbReference type="Pfam" id="PF14045">
    <property type="entry name" value="YIEGIA"/>
    <property type="match status" value="1"/>
</dbReference>
<feature type="transmembrane region" description="Helical" evidence="1">
    <location>
        <begin position="132"/>
        <end position="164"/>
    </location>
</feature>
<evidence type="ECO:0008006" key="4">
    <source>
        <dbReference type="Google" id="ProtNLM"/>
    </source>
</evidence>
<evidence type="ECO:0000256" key="1">
    <source>
        <dbReference type="SAM" id="Phobius"/>
    </source>
</evidence>
<organism evidence="2 3">
    <name type="scientific">Paenibacillus taihuensis</name>
    <dbReference type="NCBI Taxonomy" id="1156355"/>
    <lineage>
        <taxon>Bacteria</taxon>
        <taxon>Bacillati</taxon>
        <taxon>Bacillota</taxon>
        <taxon>Bacilli</taxon>
        <taxon>Bacillales</taxon>
        <taxon>Paenibacillaceae</taxon>
        <taxon>Paenibacillus</taxon>
    </lineage>
</organism>
<keyword evidence="1" id="KW-0472">Membrane</keyword>
<dbReference type="Proteomes" id="UP000256304">
    <property type="component" value="Unassembled WGS sequence"/>
</dbReference>
<dbReference type="InterPro" id="IPR025918">
    <property type="entry name" value="YIEGIA"/>
</dbReference>
<dbReference type="OrthoDB" id="1846546at2"/>
<comment type="caution">
    <text evidence="2">The sequence shown here is derived from an EMBL/GenBank/DDBJ whole genome shotgun (WGS) entry which is preliminary data.</text>
</comment>
<feature type="transmembrane region" description="Helical" evidence="1">
    <location>
        <begin position="55"/>
        <end position="76"/>
    </location>
</feature>
<feature type="transmembrane region" description="Helical" evidence="1">
    <location>
        <begin position="20"/>
        <end position="39"/>
    </location>
</feature>
<proteinExistence type="predicted"/>
<evidence type="ECO:0000313" key="2">
    <source>
        <dbReference type="EMBL" id="REE94258.1"/>
    </source>
</evidence>
<reference evidence="2 3" key="1">
    <citation type="submission" date="2018-08" db="EMBL/GenBank/DDBJ databases">
        <title>Genomic Encyclopedia of Type Strains, Phase III (KMG-III): the genomes of soil and plant-associated and newly described type strains.</title>
        <authorList>
            <person name="Whitman W."/>
        </authorList>
    </citation>
    <scope>NUCLEOTIDE SEQUENCE [LARGE SCALE GENOMIC DNA]</scope>
    <source>
        <strain evidence="2 3">CGMCC 1.10966</strain>
    </source>
</reference>
<dbReference type="AlphaFoldDB" id="A0A3D9SEB1"/>
<keyword evidence="1" id="KW-0812">Transmembrane</keyword>
<sequence length="317" mass="34649">MFDLNLNHIWSDLKAGHPHNVLFGILLGVAFGVIARLLMLRTDYRQYPTYPHGRIIHIALGVIAAALGAVAVPAMYKKDFTAITFLTLAAQQFRDVRNMERETLTKIDSMELVSRGSTYIEGIAMVFEGRNYLVILSALLTSLASLALGLPFGIVMGLLSLLLVNRLKSGKSISHIAKAEIAPVVINGPDLLVGDIYIMNVGLKENQQIIAERGLGIILKPYNPNGKATLSNLGQRQAILFDLCTILGVYRDDGEPALIPMAKLDIKDGRLAIFLLPHEKDPGKAIAVVERAPILESAVRMPTEASVNKREGERQHG</sequence>
<protein>
    <recommendedName>
        <fullName evidence="4">YIEGIA protein</fullName>
    </recommendedName>
</protein>
<name>A0A3D9SEB1_9BACL</name>
<keyword evidence="3" id="KW-1185">Reference proteome</keyword>
<evidence type="ECO:0000313" key="3">
    <source>
        <dbReference type="Proteomes" id="UP000256304"/>
    </source>
</evidence>
<dbReference type="RefSeq" id="WP_116187005.1">
    <property type="nucleotide sequence ID" value="NZ_QTTN01000001.1"/>
</dbReference>